<dbReference type="InterPro" id="IPR006680">
    <property type="entry name" value="Amidohydro-rel"/>
</dbReference>
<dbReference type="OrthoDB" id="3514520at2"/>
<feature type="domain" description="Amidohydrolase-related" evidence="1">
    <location>
        <begin position="20"/>
        <end position="233"/>
    </location>
</feature>
<name>A0A1G6GNX2_9MICO</name>
<sequence length="312" mass="31745">MTLSAARSVRRALTTEAGTALPAFVDHHVHLHLIDPTALAARGIAGVVDLGGDPVALARRAAGLPRIAYAGAFLTAPGGYPQGRSWAPDATVRIVTDASRHPGVDGGAQTAVDAQADAGASVIKVALHADAGPVVSDEVLASIVAAAGDRGLPVVAHAQGSGQVERAIAFGVAALAHTPFDAPVSRRTLSRAVAAGQVWISTLDIHRGAARAQAIANLRAFAARGGRVLYGTDLGNGPLPVGVNRRELRALHDAGVRGDALVAALTDPWPHVGPNSAVSTFVPGPAPTDPDDVPTWLSRGTVVATEELTHVD</sequence>
<dbReference type="InterPro" id="IPR051781">
    <property type="entry name" value="Metallo-dep_Hydrolase"/>
</dbReference>
<dbReference type="PANTHER" id="PTHR43135:SF3">
    <property type="entry name" value="ALPHA-D-RIBOSE 1-METHYLPHOSPHONATE 5-TRIPHOSPHATE DIPHOSPHATASE"/>
    <property type="match status" value="1"/>
</dbReference>
<keyword evidence="2" id="KW-0378">Hydrolase</keyword>
<evidence type="ECO:0000259" key="1">
    <source>
        <dbReference type="Pfam" id="PF01979"/>
    </source>
</evidence>
<dbReference type="AlphaFoldDB" id="A0A1G6GNX2"/>
<reference evidence="2 3" key="1">
    <citation type="submission" date="2016-09" db="EMBL/GenBank/DDBJ databases">
        <authorList>
            <person name="Capua I."/>
            <person name="De Benedictis P."/>
            <person name="Joannis T."/>
            <person name="Lombin L.H."/>
            <person name="Cattoli G."/>
        </authorList>
    </citation>
    <scope>NUCLEOTIDE SEQUENCE [LARGE SCALE GENOMIC DNA]</scope>
    <source>
        <strain evidence="2 3">NIO-1002</strain>
    </source>
</reference>
<accession>A0A1G6GNX2</accession>
<evidence type="ECO:0000313" key="2">
    <source>
        <dbReference type="EMBL" id="SDB83648.1"/>
    </source>
</evidence>
<gene>
    <name evidence="2" type="ORF">SAMN05216418_0482</name>
</gene>
<dbReference type="Proteomes" id="UP000183203">
    <property type="component" value="Unassembled WGS sequence"/>
</dbReference>
<dbReference type="GO" id="GO:0016787">
    <property type="term" value="F:hydrolase activity"/>
    <property type="evidence" value="ECO:0007669"/>
    <property type="project" value="UniProtKB-KW"/>
</dbReference>
<dbReference type="RefSeq" id="WP_058230790.1">
    <property type="nucleotide sequence ID" value="NZ_FMYG01000001.1"/>
</dbReference>
<dbReference type="EMBL" id="FMYG01000001">
    <property type="protein sequence ID" value="SDB83648.1"/>
    <property type="molecule type" value="Genomic_DNA"/>
</dbReference>
<organism evidence="2 3">
    <name type="scientific">Microbacterium enclense</name>
    <dbReference type="NCBI Taxonomy" id="993073"/>
    <lineage>
        <taxon>Bacteria</taxon>
        <taxon>Bacillati</taxon>
        <taxon>Actinomycetota</taxon>
        <taxon>Actinomycetes</taxon>
        <taxon>Micrococcales</taxon>
        <taxon>Microbacteriaceae</taxon>
        <taxon>Microbacterium</taxon>
    </lineage>
</organism>
<dbReference type="SUPFAM" id="SSF51556">
    <property type="entry name" value="Metallo-dependent hydrolases"/>
    <property type="match status" value="1"/>
</dbReference>
<dbReference type="Pfam" id="PF01979">
    <property type="entry name" value="Amidohydro_1"/>
    <property type="match status" value="1"/>
</dbReference>
<evidence type="ECO:0000313" key="3">
    <source>
        <dbReference type="Proteomes" id="UP000183203"/>
    </source>
</evidence>
<dbReference type="PANTHER" id="PTHR43135">
    <property type="entry name" value="ALPHA-D-RIBOSE 1-METHYLPHOSPHONATE 5-TRIPHOSPHATE DIPHOSPHATASE"/>
    <property type="match status" value="1"/>
</dbReference>
<dbReference type="Gene3D" id="3.20.20.140">
    <property type="entry name" value="Metal-dependent hydrolases"/>
    <property type="match status" value="1"/>
</dbReference>
<dbReference type="STRING" id="993073.AS029_01215"/>
<dbReference type="InterPro" id="IPR032466">
    <property type="entry name" value="Metal_Hydrolase"/>
</dbReference>
<protein>
    <submittedName>
        <fullName evidence="2">Amidohydrolase family protein</fullName>
    </submittedName>
</protein>
<proteinExistence type="predicted"/>